<protein>
    <recommendedName>
        <fullName evidence="6">tRNA(Ile)-lysidine synthase</fullName>
        <ecNumber evidence="6">6.3.4.19</ecNumber>
    </recommendedName>
    <alternativeName>
        <fullName evidence="6">tRNA(Ile)-2-lysyl-cytidine synthase</fullName>
    </alternativeName>
    <alternativeName>
        <fullName evidence="6">tRNA(Ile)-lysidine synthetase</fullName>
    </alternativeName>
</protein>
<dbReference type="CDD" id="cd01992">
    <property type="entry name" value="TilS_N"/>
    <property type="match status" value="1"/>
</dbReference>
<sequence length="417" mass="45630">MSTPKPDLTARFAQAMECLAPERPSQLGLAVSGGGDSIALMHLARHWGGAELHIATVDHGLRPEAAEEAAFVAHTAGAFGLSHVTLKWEGWSGQGNLQDAARQARRSLLTQWAQQEGLQAVLLGHTQNDQAETFLMRLARGSGVDGLAAMAPVHDESGIRWLRPLLQFTRDELRDWLRARNHSWVDDPSNDDTNFDRIKARQAVQHLEPLGLSSERLAQTAQRMAEARAVLDAAATDAARHICRFEHGDFVFDAAGLDALAQETRHRLVARALCEVASKPYRPRLSALRAALSSASATLHGCLLTRTAKELRITREQNAVKGHSAPLDSLWDGRWRAMPPAQTDLPPGLTISALGEAGLAQCPDRTGWRLPRRSLLSSPAVWLGSRLIAAPLAGFSPNWRFCVREPDESFVLTPYSH</sequence>
<gene>
    <name evidence="6 8" type="primary">tilS</name>
    <name evidence="8" type="ORF">BG454_12085</name>
</gene>
<evidence type="ECO:0000256" key="5">
    <source>
        <dbReference type="ARBA" id="ARBA00048539"/>
    </source>
</evidence>
<dbReference type="GO" id="GO:0005737">
    <property type="term" value="C:cytoplasm"/>
    <property type="evidence" value="ECO:0007669"/>
    <property type="project" value="UniProtKB-SubCell"/>
</dbReference>
<dbReference type="EC" id="6.3.4.19" evidence="6"/>
<feature type="domain" description="tRNA(Ile)-lysidine/2-thiocytidine synthase N-terminal" evidence="7">
    <location>
        <begin position="28"/>
        <end position="202"/>
    </location>
</feature>
<dbReference type="NCBIfam" id="TIGR02432">
    <property type="entry name" value="lysidine_TilS_N"/>
    <property type="match status" value="1"/>
</dbReference>
<evidence type="ECO:0000256" key="2">
    <source>
        <dbReference type="ARBA" id="ARBA00022694"/>
    </source>
</evidence>
<dbReference type="AlphaFoldDB" id="A0A2K8KFC7"/>
<evidence type="ECO:0000259" key="7">
    <source>
        <dbReference type="Pfam" id="PF01171"/>
    </source>
</evidence>
<keyword evidence="4 6" id="KW-0067">ATP-binding</keyword>
<dbReference type="KEGG" id="rbg:BG454_12085"/>
<dbReference type="EMBL" id="CP024899">
    <property type="protein sequence ID" value="ATX66465.1"/>
    <property type="molecule type" value="Genomic_DNA"/>
</dbReference>
<comment type="function">
    <text evidence="6">Ligates lysine onto the cytidine present at position 34 of the AUA codon-specific tRNA(Ile) that contains the anticodon CAU, in an ATP-dependent manner. Cytidine is converted to lysidine, thus changing the amino acid specificity of the tRNA from methionine to isoleucine.</text>
</comment>
<dbReference type="InterPro" id="IPR012094">
    <property type="entry name" value="tRNA_Ile_lys_synt"/>
</dbReference>
<evidence type="ECO:0000256" key="3">
    <source>
        <dbReference type="ARBA" id="ARBA00022741"/>
    </source>
</evidence>
<evidence type="ECO:0000256" key="6">
    <source>
        <dbReference type="HAMAP-Rule" id="MF_01161"/>
    </source>
</evidence>
<dbReference type="GO" id="GO:0005524">
    <property type="term" value="F:ATP binding"/>
    <property type="evidence" value="ECO:0007669"/>
    <property type="project" value="UniProtKB-UniRule"/>
</dbReference>
<dbReference type="GO" id="GO:0006400">
    <property type="term" value="P:tRNA modification"/>
    <property type="evidence" value="ECO:0007669"/>
    <property type="project" value="UniProtKB-UniRule"/>
</dbReference>
<dbReference type="InterPro" id="IPR012795">
    <property type="entry name" value="tRNA_Ile_lys_synt_N"/>
</dbReference>
<dbReference type="GO" id="GO:0032267">
    <property type="term" value="F:tRNA(Ile)-lysidine synthase activity"/>
    <property type="evidence" value="ECO:0007669"/>
    <property type="project" value="UniProtKB-EC"/>
</dbReference>
<dbReference type="SUPFAM" id="SSF52402">
    <property type="entry name" value="Adenine nucleotide alpha hydrolases-like"/>
    <property type="match status" value="1"/>
</dbReference>
<keyword evidence="6" id="KW-0963">Cytoplasm</keyword>
<keyword evidence="3 6" id="KW-0547">Nucleotide-binding</keyword>
<dbReference type="InterPro" id="IPR011063">
    <property type="entry name" value="TilS/TtcA_N"/>
</dbReference>
<organism evidence="8 9">
    <name type="scientific">Roseinatronobacter bogoriensis subsp. barguzinensis</name>
    <dbReference type="NCBI Taxonomy" id="441209"/>
    <lineage>
        <taxon>Bacteria</taxon>
        <taxon>Pseudomonadati</taxon>
        <taxon>Pseudomonadota</taxon>
        <taxon>Alphaproteobacteria</taxon>
        <taxon>Rhodobacterales</taxon>
        <taxon>Paracoccaceae</taxon>
        <taxon>Roseinatronobacter</taxon>
    </lineage>
</organism>
<evidence type="ECO:0000256" key="4">
    <source>
        <dbReference type="ARBA" id="ARBA00022840"/>
    </source>
</evidence>
<comment type="domain">
    <text evidence="6">The N-terminal region contains the highly conserved SGGXDS motif, predicted to be a P-loop motif involved in ATP binding.</text>
</comment>
<dbReference type="HAMAP" id="MF_01161">
    <property type="entry name" value="tRNA_Ile_lys_synt"/>
    <property type="match status" value="1"/>
</dbReference>
<name>A0A2K8KFC7_9RHOB</name>
<keyword evidence="2 6" id="KW-0819">tRNA processing</keyword>
<comment type="catalytic activity">
    <reaction evidence="5 6">
        <text>cytidine(34) in tRNA(Ile2) + L-lysine + ATP = lysidine(34) in tRNA(Ile2) + AMP + diphosphate + H(+)</text>
        <dbReference type="Rhea" id="RHEA:43744"/>
        <dbReference type="Rhea" id="RHEA-COMP:10625"/>
        <dbReference type="Rhea" id="RHEA-COMP:10670"/>
        <dbReference type="ChEBI" id="CHEBI:15378"/>
        <dbReference type="ChEBI" id="CHEBI:30616"/>
        <dbReference type="ChEBI" id="CHEBI:32551"/>
        <dbReference type="ChEBI" id="CHEBI:33019"/>
        <dbReference type="ChEBI" id="CHEBI:82748"/>
        <dbReference type="ChEBI" id="CHEBI:83665"/>
        <dbReference type="ChEBI" id="CHEBI:456215"/>
        <dbReference type="EC" id="6.3.4.19"/>
    </reaction>
</comment>
<comment type="similarity">
    <text evidence="6">Belongs to the tRNA(Ile)-lysidine synthase family.</text>
</comment>
<dbReference type="Pfam" id="PF01171">
    <property type="entry name" value="ATP_bind_3"/>
    <property type="match status" value="1"/>
</dbReference>
<keyword evidence="1 6" id="KW-0436">Ligase</keyword>
<dbReference type="STRING" id="441209.GCA_001870665_02196"/>
<dbReference type="Gene3D" id="3.40.50.620">
    <property type="entry name" value="HUPs"/>
    <property type="match status" value="1"/>
</dbReference>
<dbReference type="Proteomes" id="UP000228948">
    <property type="component" value="Chromosome"/>
</dbReference>
<dbReference type="InterPro" id="IPR014729">
    <property type="entry name" value="Rossmann-like_a/b/a_fold"/>
</dbReference>
<dbReference type="OrthoDB" id="9807403at2"/>
<dbReference type="RefSeq" id="WP_100319164.1">
    <property type="nucleotide sequence ID" value="NZ_CP024899.1"/>
</dbReference>
<dbReference type="PANTHER" id="PTHR43033:SF1">
    <property type="entry name" value="TRNA(ILE)-LYSIDINE SYNTHASE-RELATED"/>
    <property type="match status" value="1"/>
</dbReference>
<reference evidence="8 9" key="1">
    <citation type="submission" date="2017-11" db="EMBL/GenBank/DDBJ databases">
        <title>Revised Sequence and Annotation of the Rhodobaca barguzinensis strain alga05 Genome.</title>
        <authorList>
            <person name="Kopejtka K."/>
            <person name="Tomasch J.M."/>
            <person name="Bunk B."/>
            <person name="Koblizek M."/>
        </authorList>
    </citation>
    <scope>NUCLEOTIDE SEQUENCE [LARGE SCALE GENOMIC DNA]</scope>
    <source>
        <strain evidence="9">alga05</strain>
    </source>
</reference>
<comment type="subcellular location">
    <subcellularLocation>
        <location evidence="6">Cytoplasm</location>
    </subcellularLocation>
</comment>
<feature type="binding site" evidence="6">
    <location>
        <begin position="32"/>
        <end position="37"/>
    </location>
    <ligand>
        <name>ATP</name>
        <dbReference type="ChEBI" id="CHEBI:30616"/>
    </ligand>
</feature>
<keyword evidence="9" id="KW-1185">Reference proteome</keyword>
<proteinExistence type="inferred from homology"/>
<accession>A0A2K8KFC7</accession>
<evidence type="ECO:0000313" key="8">
    <source>
        <dbReference type="EMBL" id="ATX66465.1"/>
    </source>
</evidence>
<evidence type="ECO:0000313" key="9">
    <source>
        <dbReference type="Proteomes" id="UP000228948"/>
    </source>
</evidence>
<evidence type="ECO:0000256" key="1">
    <source>
        <dbReference type="ARBA" id="ARBA00022598"/>
    </source>
</evidence>
<dbReference type="PANTHER" id="PTHR43033">
    <property type="entry name" value="TRNA(ILE)-LYSIDINE SYNTHASE-RELATED"/>
    <property type="match status" value="1"/>
</dbReference>